<evidence type="ECO:0000256" key="4">
    <source>
        <dbReference type="ARBA" id="ARBA00044144"/>
    </source>
</evidence>
<keyword evidence="10" id="KW-1185">Reference proteome</keyword>
<evidence type="ECO:0000313" key="10">
    <source>
        <dbReference type="Proteomes" id="UP000012073"/>
    </source>
</evidence>
<dbReference type="GO" id="GO:0005085">
    <property type="term" value="F:guanyl-nucleotide exchange factor activity"/>
    <property type="evidence" value="ECO:0007669"/>
    <property type="project" value="InterPro"/>
</dbReference>
<dbReference type="GO" id="GO:0003743">
    <property type="term" value="F:translation initiation factor activity"/>
    <property type="evidence" value="ECO:0007669"/>
    <property type="project" value="UniProtKB-KW"/>
</dbReference>
<reference evidence="10" key="1">
    <citation type="journal article" date="2013" name="Proc. Natl. Acad. Sci. U.S.A.">
        <title>Genome structure and metabolic features in the red seaweed Chondrus crispus shed light on evolution of the Archaeplastida.</title>
        <authorList>
            <person name="Collen J."/>
            <person name="Porcel B."/>
            <person name="Carre W."/>
            <person name="Ball S.G."/>
            <person name="Chaparro C."/>
            <person name="Tonon T."/>
            <person name="Barbeyron T."/>
            <person name="Michel G."/>
            <person name="Noel B."/>
            <person name="Valentin K."/>
            <person name="Elias M."/>
            <person name="Artiguenave F."/>
            <person name="Arun A."/>
            <person name="Aury J.M."/>
            <person name="Barbosa-Neto J.F."/>
            <person name="Bothwell J.H."/>
            <person name="Bouget F.Y."/>
            <person name="Brillet L."/>
            <person name="Cabello-Hurtado F."/>
            <person name="Capella-Gutierrez S."/>
            <person name="Charrier B."/>
            <person name="Cladiere L."/>
            <person name="Cock J.M."/>
            <person name="Coelho S.M."/>
            <person name="Colleoni C."/>
            <person name="Czjzek M."/>
            <person name="Da Silva C."/>
            <person name="Delage L."/>
            <person name="Denoeud F."/>
            <person name="Deschamps P."/>
            <person name="Dittami S.M."/>
            <person name="Gabaldon T."/>
            <person name="Gachon C.M."/>
            <person name="Groisillier A."/>
            <person name="Herve C."/>
            <person name="Jabbari K."/>
            <person name="Katinka M."/>
            <person name="Kloareg B."/>
            <person name="Kowalczyk N."/>
            <person name="Labadie K."/>
            <person name="Leblanc C."/>
            <person name="Lopez P.J."/>
            <person name="McLachlan D.H."/>
            <person name="Meslet-Cladiere L."/>
            <person name="Moustafa A."/>
            <person name="Nehr Z."/>
            <person name="Nyvall Collen P."/>
            <person name="Panaud O."/>
            <person name="Partensky F."/>
            <person name="Poulain J."/>
            <person name="Rensing S.A."/>
            <person name="Rousvoal S."/>
            <person name="Samson G."/>
            <person name="Symeonidi A."/>
            <person name="Weissenbach J."/>
            <person name="Zambounis A."/>
            <person name="Wincker P."/>
            <person name="Boyen C."/>
        </authorList>
    </citation>
    <scope>NUCLEOTIDE SEQUENCE [LARGE SCALE GENOMIC DNA]</scope>
    <source>
        <strain evidence="10">cv. Stackhouse</strain>
    </source>
</reference>
<evidence type="ECO:0000313" key="9">
    <source>
        <dbReference type="EMBL" id="CDF32216.1"/>
    </source>
</evidence>
<feature type="compositionally biased region" description="Acidic residues" evidence="7">
    <location>
        <begin position="564"/>
        <end position="586"/>
    </location>
</feature>
<dbReference type="PANTHER" id="PTHR45887:SF1">
    <property type="entry name" value="TRANSLATION INITIATION FACTOR EIF-2B SUBUNIT EPSILON"/>
    <property type="match status" value="1"/>
</dbReference>
<dbReference type="OMA" id="RYHAVSM"/>
<dbReference type="KEGG" id="ccp:CHC_T00008286001"/>
<evidence type="ECO:0000256" key="7">
    <source>
        <dbReference type="SAM" id="MobiDB-lite"/>
    </source>
</evidence>
<dbReference type="OrthoDB" id="2564at2759"/>
<feature type="region of interest" description="Disordered" evidence="7">
    <location>
        <begin position="488"/>
        <end position="532"/>
    </location>
</feature>
<feature type="domain" description="W2" evidence="8">
    <location>
        <begin position="631"/>
        <end position="792"/>
    </location>
</feature>
<evidence type="ECO:0000256" key="3">
    <source>
        <dbReference type="ARBA" id="ARBA00022490"/>
    </source>
</evidence>
<dbReference type="RefSeq" id="XP_005711881.1">
    <property type="nucleotide sequence ID" value="XM_005711824.1"/>
</dbReference>
<dbReference type="PROSITE" id="PS51363">
    <property type="entry name" value="W2"/>
    <property type="match status" value="1"/>
</dbReference>
<proteinExistence type="inferred from homology"/>
<dbReference type="InterPro" id="IPR051956">
    <property type="entry name" value="eIF2B_epsilon"/>
</dbReference>
<feature type="compositionally biased region" description="Acidic residues" evidence="7">
    <location>
        <begin position="491"/>
        <end position="506"/>
    </location>
</feature>
<comment type="subunit">
    <text evidence="6">Component of the translation initiation factor 2B (eIF2B) complex which is a heterodecamer of two sets of five different subunits: alpha, beta, gamma, delta and epsilon. Subunits alpha, beta and delta comprise a regulatory subcomplex and subunits epsilon and gamma comprise a catalytic subcomplex. Within the complex, the hexameric regulatory complex resides at the center, with the two heterodimeric catalytic subcomplexes bound on opposite sides.</text>
</comment>
<name>R7Q4D4_CHOCR</name>
<comment type="similarity">
    <text evidence="2">Belongs to the eIF-2B gamma/epsilon subunits family.</text>
</comment>
<evidence type="ECO:0000256" key="1">
    <source>
        <dbReference type="ARBA" id="ARBA00004514"/>
    </source>
</evidence>
<dbReference type="STRING" id="2769.R7Q4D4"/>
<dbReference type="PANTHER" id="PTHR45887">
    <property type="entry name" value="TRANSLATION INITIATION FACTOR EIF-2B SUBUNIT EPSILON"/>
    <property type="match status" value="1"/>
</dbReference>
<dbReference type="Gene3D" id="2.160.10.10">
    <property type="entry name" value="Hexapeptide repeat proteins"/>
    <property type="match status" value="1"/>
</dbReference>
<evidence type="ECO:0000256" key="6">
    <source>
        <dbReference type="ARBA" id="ARBA00046432"/>
    </source>
</evidence>
<dbReference type="Gene3D" id="3.90.550.10">
    <property type="entry name" value="Spore Coat Polysaccharide Biosynthesis Protein SpsA, Chain A"/>
    <property type="match status" value="1"/>
</dbReference>
<evidence type="ECO:0000259" key="8">
    <source>
        <dbReference type="PROSITE" id="PS51363"/>
    </source>
</evidence>
<protein>
    <recommendedName>
        <fullName evidence="4">Translation initiation factor eIF2B subunit epsilon</fullName>
    </recommendedName>
    <alternativeName>
        <fullName evidence="5">eIF2B GDP-GTP exchange factor subunit epsilon</fullName>
    </alternativeName>
</protein>
<dbReference type="InterPro" id="IPR003307">
    <property type="entry name" value="W2_domain"/>
</dbReference>
<dbReference type="Pfam" id="PF25084">
    <property type="entry name" value="LbH_EIF2B"/>
    <property type="match status" value="1"/>
</dbReference>
<dbReference type="GO" id="GO:0031369">
    <property type="term" value="F:translation initiation factor binding"/>
    <property type="evidence" value="ECO:0007669"/>
    <property type="project" value="InterPro"/>
</dbReference>
<dbReference type="InterPro" id="IPR029044">
    <property type="entry name" value="Nucleotide-diphossugar_trans"/>
</dbReference>
<dbReference type="GeneID" id="17319591"/>
<dbReference type="Gene3D" id="1.25.40.180">
    <property type="match status" value="1"/>
</dbReference>
<dbReference type="CDD" id="cd11558">
    <property type="entry name" value="W2_eIF2B_epsilon"/>
    <property type="match status" value="1"/>
</dbReference>
<dbReference type="InterPro" id="IPR056764">
    <property type="entry name" value="LbH_EIF2B3/5"/>
</dbReference>
<dbReference type="InterPro" id="IPR016024">
    <property type="entry name" value="ARM-type_fold"/>
</dbReference>
<evidence type="ECO:0000256" key="2">
    <source>
        <dbReference type="ARBA" id="ARBA00007878"/>
    </source>
</evidence>
<sequence>MKEGDGTSDHAFWNAEVREHFTRGLLDYQPTASVEGHVIVAEGTNLLLPSLFSLSAITVARRQRHATFALCRSYSSLISEQASQMSFRKEGEEPLKAIVFADGCGTIHDQSLAPTDKLLNIPILSWQLSTLARYGVKEAIVLSSTPIKSLFEDPLGRMKVTPVSSPAWNGEGDAIREVESRDGMRPVDDFVLVQQGTVFNVDVAKLAAEHKRRKDLDRNWLITTAFRKGAFSASSGLVIALDTTTGTLLKYVEGMDRNGILLDVYAENSGLQRGGAVEICSDVMDVGLDVCSPDFLLEFRENFYYEKVRAYIKEKLEGGEAEVFGNRMYTYFLNSSCGEYATRIHSLASFMQATTDALNGWLAPISTFNVQGKSREDKLHEYQGHFEVEKSVIGNDAAISYGSTILQSVIGNNVTIGTDVTVSRSILMDNVTIGDRCDIHGSILNASCAVEESTFIPKNCLLDTGVCIGPNFHDMCSHSLITLKDQQEFSSGDEAEDQEDEVEEGNDGVADSIGKPNGTAEGEEVTNWKTEHVGSGGKGLLIDLDVSMDLDPYFVPNVRTMNFESEEEDELEEEDDNEGEDDESNDSEQNVAVGDHGDLHDSSATNNRVVDGVTQDLADVSFNDARSANIDLRVAKFNEEVSETIERAYEEVVEMDHTVLEINSLKLSYETSLVETQAGVVAGVARWALKSCAPDNLFAGVTSGLRTYAPIITNFSKDDETHHVALTEGLAKALGENGLLVKYVLKAMYDEELLTDDAILEWAAQEDKRVQAGHGNGRLLSTLADLLVWLGD</sequence>
<accession>R7Q4D4</accession>
<dbReference type="GO" id="GO:0005851">
    <property type="term" value="C:eukaryotic translation initiation factor 2B complex"/>
    <property type="evidence" value="ECO:0007669"/>
    <property type="project" value="TreeGrafter"/>
</dbReference>
<feature type="region of interest" description="Disordered" evidence="7">
    <location>
        <begin position="560"/>
        <end position="607"/>
    </location>
</feature>
<keyword evidence="9" id="KW-0396">Initiation factor</keyword>
<dbReference type="InterPro" id="IPR044123">
    <property type="entry name" value="W2_eIF2B_epsilon"/>
</dbReference>
<dbReference type="Proteomes" id="UP000012073">
    <property type="component" value="Unassembled WGS sequence"/>
</dbReference>
<gene>
    <name evidence="9" type="ORF">CHC_T00008286001</name>
</gene>
<comment type="subcellular location">
    <subcellularLocation>
        <location evidence="1">Cytoplasm</location>
        <location evidence="1">Cytosol</location>
    </subcellularLocation>
</comment>
<keyword evidence="9" id="KW-0648">Protein biosynthesis</keyword>
<dbReference type="SUPFAM" id="SSF53448">
    <property type="entry name" value="Nucleotide-diphospho-sugar transferases"/>
    <property type="match status" value="1"/>
</dbReference>
<dbReference type="Gramene" id="CDF32216">
    <property type="protein sequence ID" value="CDF32216"/>
    <property type="gene ID" value="CHC_T00008286001"/>
</dbReference>
<evidence type="ECO:0000256" key="5">
    <source>
        <dbReference type="ARBA" id="ARBA00044345"/>
    </source>
</evidence>
<dbReference type="EMBL" id="HG001460">
    <property type="protein sequence ID" value="CDF32216.1"/>
    <property type="molecule type" value="Genomic_DNA"/>
</dbReference>
<organism evidence="9 10">
    <name type="scientific">Chondrus crispus</name>
    <name type="common">Carrageen Irish moss</name>
    <name type="synonym">Polymorpha crispa</name>
    <dbReference type="NCBI Taxonomy" id="2769"/>
    <lineage>
        <taxon>Eukaryota</taxon>
        <taxon>Rhodophyta</taxon>
        <taxon>Florideophyceae</taxon>
        <taxon>Rhodymeniophycidae</taxon>
        <taxon>Gigartinales</taxon>
        <taxon>Gigartinaceae</taxon>
        <taxon>Chondrus</taxon>
    </lineage>
</organism>
<keyword evidence="3" id="KW-0963">Cytoplasm</keyword>
<dbReference type="AlphaFoldDB" id="R7Q4D4"/>
<dbReference type="SUPFAM" id="SSF48371">
    <property type="entry name" value="ARM repeat"/>
    <property type="match status" value="1"/>
</dbReference>